<gene>
    <name evidence="1" type="ORF">N7537_009295</name>
</gene>
<name>A0AAD6DSK9_9EURO</name>
<evidence type="ECO:0000313" key="1">
    <source>
        <dbReference type="EMBL" id="KAJ5592391.1"/>
    </source>
</evidence>
<dbReference type="EMBL" id="JAQJAE010000005">
    <property type="protein sequence ID" value="KAJ5592391.1"/>
    <property type="molecule type" value="Genomic_DNA"/>
</dbReference>
<dbReference type="AlphaFoldDB" id="A0AAD6DSK9"/>
<keyword evidence="2" id="KW-1185">Reference proteome</keyword>
<dbReference type="GeneID" id="81590591"/>
<protein>
    <submittedName>
        <fullName evidence="1">Uncharacterized protein</fullName>
    </submittedName>
</protein>
<accession>A0AAD6DSK9</accession>
<dbReference type="RefSeq" id="XP_056749017.1">
    <property type="nucleotide sequence ID" value="XM_056900349.1"/>
</dbReference>
<comment type="caution">
    <text evidence="1">The sequence shown here is derived from an EMBL/GenBank/DDBJ whole genome shotgun (WGS) entry which is preliminary data.</text>
</comment>
<organism evidence="1 2">
    <name type="scientific">Penicillium hordei</name>
    <dbReference type="NCBI Taxonomy" id="40994"/>
    <lineage>
        <taxon>Eukaryota</taxon>
        <taxon>Fungi</taxon>
        <taxon>Dikarya</taxon>
        <taxon>Ascomycota</taxon>
        <taxon>Pezizomycotina</taxon>
        <taxon>Eurotiomycetes</taxon>
        <taxon>Eurotiomycetidae</taxon>
        <taxon>Eurotiales</taxon>
        <taxon>Aspergillaceae</taxon>
        <taxon>Penicillium</taxon>
    </lineage>
</organism>
<sequence length="126" mass="13747">MCPCSASNIFGIEGTESRSNNHDLLLGNRAAVNPGAIVSRQPSTGSLVTIYIQVVDASPTNTSHKRHVPDPSLPSRTLYTRWYSSERAPWEIATTNVLCERNPSTNNNPAFIRKVMEANPIVKAAV</sequence>
<dbReference type="Proteomes" id="UP001213799">
    <property type="component" value="Unassembled WGS sequence"/>
</dbReference>
<reference evidence="1" key="1">
    <citation type="journal article" date="2023" name="IMA Fungus">
        <title>Comparative genomic study of the Penicillium genus elucidates a diverse pangenome and 15 lateral gene transfer events.</title>
        <authorList>
            <person name="Petersen C."/>
            <person name="Sorensen T."/>
            <person name="Nielsen M.R."/>
            <person name="Sondergaard T.E."/>
            <person name="Sorensen J.L."/>
            <person name="Fitzpatrick D.A."/>
            <person name="Frisvad J.C."/>
            <person name="Nielsen K.L."/>
        </authorList>
    </citation>
    <scope>NUCLEOTIDE SEQUENCE</scope>
    <source>
        <strain evidence="1">IBT 12815</strain>
    </source>
</reference>
<proteinExistence type="predicted"/>
<reference evidence="1" key="2">
    <citation type="submission" date="2023-01" db="EMBL/GenBank/DDBJ databases">
        <authorList>
            <person name="Petersen C."/>
        </authorList>
    </citation>
    <scope>NUCLEOTIDE SEQUENCE</scope>
    <source>
        <strain evidence="1">IBT 12815</strain>
    </source>
</reference>
<evidence type="ECO:0000313" key="2">
    <source>
        <dbReference type="Proteomes" id="UP001213799"/>
    </source>
</evidence>